<gene>
    <name evidence="2" type="ORF">ALE3EI_2070</name>
</gene>
<sequence>MLNYIFISILGIALAIWLQFLMRWVIRLLIRGAADSTQKESSKKITSEDAVMLVYKDTEASGPVIKNDIKSDKLEKAI</sequence>
<dbReference type="Proteomes" id="UP000515514">
    <property type="component" value="Chromosome"/>
</dbReference>
<dbReference type="KEGG" id="alti:ALE3EI_2070"/>
<evidence type="ECO:0000313" key="3">
    <source>
        <dbReference type="Proteomes" id="UP000515514"/>
    </source>
</evidence>
<keyword evidence="1" id="KW-0472">Membrane</keyword>
<proteinExistence type="predicted"/>
<protein>
    <submittedName>
        <fullName evidence="2">Uncharacterized protein</fullName>
    </submittedName>
</protein>
<keyword evidence="1" id="KW-1133">Transmembrane helix</keyword>
<dbReference type="RefSeq" id="WP_186988409.1">
    <property type="nucleotide sequence ID" value="NZ_CP052909.1"/>
</dbReference>
<evidence type="ECO:0000313" key="2">
    <source>
        <dbReference type="EMBL" id="QNJ98617.1"/>
    </source>
</evidence>
<dbReference type="EMBL" id="CP052909">
    <property type="protein sequence ID" value="QNJ98617.1"/>
    <property type="molecule type" value="Genomic_DNA"/>
</dbReference>
<organism evidence="2 3">
    <name type="scientific">Constantimarinum furrinae</name>
    <dbReference type="NCBI Taxonomy" id="2562285"/>
    <lineage>
        <taxon>Bacteria</taxon>
        <taxon>Pseudomonadati</taxon>
        <taxon>Bacteroidota</taxon>
        <taxon>Flavobacteriia</taxon>
        <taxon>Flavobacteriales</taxon>
        <taxon>Flavobacteriaceae</taxon>
        <taxon>Altibacter/Constantimarinum group</taxon>
        <taxon>Constantimarinum</taxon>
    </lineage>
</organism>
<dbReference type="AlphaFoldDB" id="A0A7G8PWA1"/>
<feature type="transmembrane region" description="Helical" evidence="1">
    <location>
        <begin position="6"/>
        <end position="26"/>
    </location>
</feature>
<name>A0A7G8PWA1_9FLAO</name>
<accession>A0A7G8PWA1</accession>
<keyword evidence="1" id="KW-0812">Transmembrane</keyword>
<reference evidence="2 3" key="1">
    <citation type="submission" date="2020-04" db="EMBL/GenBank/DDBJ databases">
        <title>Genome sequence of Altibacter aquimarinus strain ALE3EI.</title>
        <authorList>
            <person name="Oh H.-M."/>
            <person name="Jang D."/>
        </authorList>
    </citation>
    <scope>NUCLEOTIDE SEQUENCE [LARGE SCALE GENOMIC DNA]</scope>
    <source>
        <strain evidence="2 3">ALE3EI</strain>
    </source>
</reference>
<evidence type="ECO:0000256" key="1">
    <source>
        <dbReference type="SAM" id="Phobius"/>
    </source>
</evidence>
<keyword evidence="3" id="KW-1185">Reference proteome</keyword>